<dbReference type="Pfam" id="PF00583">
    <property type="entry name" value="Acetyltransf_1"/>
    <property type="match status" value="1"/>
</dbReference>
<sequence length="270" mass="29324">MSVEPEAMRWTPDAILAQSAAWRSSWHPSGSTYFTVDGYEFYEQDGEATLLNYRGPHRDADEIVDAATEIATTRGAHAVLVTVGPGPLERMSNELLDARDARTVAVVDVVAMILDEPAGGVEAPDDVRCIKATDLHTRTVFGEVSLRAWGFAPPILTDPESGHDDDRAPGLFVALCAGTPAGAGGYSLSGEVARLWGAAVLSDFRRRGVYRALIAERIRDARARGATLALVHAEQTSAPILQRWGFVKFGERSRVRIPTGARVDRWPSTR</sequence>
<dbReference type="PROSITE" id="PS51186">
    <property type="entry name" value="GNAT"/>
    <property type="match status" value="1"/>
</dbReference>
<accession>A0A9X3I4Q3</accession>
<dbReference type="GO" id="GO:0016747">
    <property type="term" value="F:acyltransferase activity, transferring groups other than amino-acyl groups"/>
    <property type="evidence" value="ECO:0007669"/>
    <property type="project" value="InterPro"/>
</dbReference>
<dbReference type="SUPFAM" id="SSF55729">
    <property type="entry name" value="Acyl-CoA N-acyltransferases (Nat)"/>
    <property type="match status" value="1"/>
</dbReference>
<keyword evidence="2" id="KW-0808">Transferase</keyword>
<feature type="domain" description="N-acetyltransferase" evidence="1">
    <location>
        <begin position="125"/>
        <end position="269"/>
    </location>
</feature>
<keyword evidence="3" id="KW-1185">Reference proteome</keyword>
<dbReference type="Gene3D" id="3.40.630.30">
    <property type="match status" value="1"/>
</dbReference>
<dbReference type="InterPro" id="IPR016181">
    <property type="entry name" value="Acyl_CoA_acyltransferase"/>
</dbReference>
<proteinExistence type="predicted"/>
<name>A0A9X3I4Q3_9ACTN</name>
<organism evidence="2 3">
    <name type="scientific">Gordonia aquimaris</name>
    <dbReference type="NCBI Taxonomy" id="2984863"/>
    <lineage>
        <taxon>Bacteria</taxon>
        <taxon>Bacillati</taxon>
        <taxon>Actinomycetota</taxon>
        <taxon>Actinomycetes</taxon>
        <taxon>Mycobacteriales</taxon>
        <taxon>Gordoniaceae</taxon>
        <taxon>Gordonia</taxon>
    </lineage>
</organism>
<dbReference type="EC" id="2.3.1.-" evidence="2"/>
<dbReference type="CDD" id="cd04301">
    <property type="entry name" value="NAT_SF"/>
    <property type="match status" value="1"/>
</dbReference>
<gene>
    <name evidence="2" type="ORF">OSB52_09105</name>
</gene>
<keyword evidence="2" id="KW-0012">Acyltransferase</keyword>
<dbReference type="Proteomes" id="UP001143347">
    <property type="component" value="Unassembled WGS sequence"/>
</dbReference>
<reference evidence="2" key="1">
    <citation type="submission" date="2022-10" db="EMBL/GenBank/DDBJ databases">
        <title>WGS of marine actinomycetes from Thailand.</title>
        <authorList>
            <person name="Thawai C."/>
        </authorList>
    </citation>
    <scope>NUCLEOTIDE SEQUENCE</scope>
    <source>
        <strain evidence="2">SW21</strain>
    </source>
</reference>
<evidence type="ECO:0000313" key="3">
    <source>
        <dbReference type="Proteomes" id="UP001143347"/>
    </source>
</evidence>
<evidence type="ECO:0000313" key="2">
    <source>
        <dbReference type="EMBL" id="MCX2964245.1"/>
    </source>
</evidence>
<dbReference type="AlphaFoldDB" id="A0A9X3I4Q3"/>
<evidence type="ECO:0000259" key="1">
    <source>
        <dbReference type="PROSITE" id="PS51186"/>
    </source>
</evidence>
<dbReference type="InterPro" id="IPR000182">
    <property type="entry name" value="GNAT_dom"/>
</dbReference>
<dbReference type="EMBL" id="JAPKFM010000007">
    <property type="protein sequence ID" value="MCX2964245.1"/>
    <property type="molecule type" value="Genomic_DNA"/>
</dbReference>
<protein>
    <submittedName>
        <fullName evidence="2">GNAT family N-acetyltransferase</fullName>
        <ecNumber evidence="2">2.3.1.-</ecNumber>
    </submittedName>
</protein>
<comment type="caution">
    <text evidence="2">The sequence shown here is derived from an EMBL/GenBank/DDBJ whole genome shotgun (WGS) entry which is preliminary data.</text>
</comment>
<dbReference type="RefSeq" id="WP_266061388.1">
    <property type="nucleotide sequence ID" value="NZ_JAPKFM010000007.1"/>
</dbReference>